<dbReference type="GO" id="GO:0046677">
    <property type="term" value="P:response to antibiotic"/>
    <property type="evidence" value="ECO:0007669"/>
    <property type="project" value="UniProtKB-UniRule"/>
</dbReference>
<evidence type="ECO:0000256" key="16">
    <source>
        <dbReference type="ARBA" id="ARBA00047594"/>
    </source>
</evidence>
<keyword evidence="11 17" id="KW-0472">Membrane</keyword>
<gene>
    <name evidence="17" type="primary">uppP</name>
    <name evidence="18" type="ORF">AOC36_04390</name>
</gene>
<evidence type="ECO:0000256" key="9">
    <source>
        <dbReference type="ARBA" id="ARBA00022984"/>
    </source>
</evidence>
<proteinExistence type="inferred from homology"/>
<sequence>MERILEIILLAIVQGITEPLPISSSGHLVIFQSVFNIEGGSGLELEILLHLGSLIAILVFYWEDVKNLFGKGLGYLWHSILYVLNKGDAPKKENQKHFLYGVNVLIATIPAAIFGILFKDWIEETLMNPKAVGIALIFTAGVLFAAFKISGNKTDKDFKPKNALYTGLMQIIALFPGVSRSGSTTCASLIQGFNVESSMKFSFIMFIPVALGAMVLGLNDFLSQPDLTSLLIPYTIGVIVSGVVTYYCLKLFQNILKKRRLDVFALYCVSVGILSVLFLK</sequence>
<evidence type="ECO:0000256" key="11">
    <source>
        <dbReference type="ARBA" id="ARBA00023136"/>
    </source>
</evidence>
<dbReference type="EC" id="3.6.1.27" evidence="3 17"/>
<organism evidence="18 19">
    <name type="scientific">Erysipelothrix larvae</name>
    <dbReference type="NCBI Taxonomy" id="1514105"/>
    <lineage>
        <taxon>Bacteria</taxon>
        <taxon>Bacillati</taxon>
        <taxon>Bacillota</taxon>
        <taxon>Erysipelotrichia</taxon>
        <taxon>Erysipelotrichales</taxon>
        <taxon>Erysipelotrichaceae</taxon>
        <taxon>Erysipelothrix</taxon>
    </lineage>
</organism>
<dbReference type="GO" id="GO:0071555">
    <property type="term" value="P:cell wall organization"/>
    <property type="evidence" value="ECO:0007669"/>
    <property type="project" value="UniProtKB-KW"/>
</dbReference>
<dbReference type="PANTHER" id="PTHR30622:SF2">
    <property type="entry name" value="UNDECAPRENYL-DIPHOSPHATASE"/>
    <property type="match status" value="1"/>
</dbReference>
<dbReference type="Proteomes" id="UP000063781">
    <property type="component" value="Chromosome"/>
</dbReference>
<keyword evidence="10 17" id="KW-1133">Transmembrane helix</keyword>
<evidence type="ECO:0000256" key="4">
    <source>
        <dbReference type="ARBA" id="ARBA00021581"/>
    </source>
</evidence>
<dbReference type="KEGG" id="erl:AOC36_04390"/>
<dbReference type="EMBL" id="CP013213">
    <property type="protein sequence ID" value="AMC93236.1"/>
    <property type="molecule type" value="Genomic_DNA"/>
</dbReference>
<feature type="transmembrane region" description="Helical" evidence="17">
    <location>
        <begin position="201"/>
        <end position="218"/>
    </location>
</feature>
<evidence type="ECO:0000256" key="6">
    <source>
        <dbReference type="ARBA" id="ARBA00022692"/>
    </source>
</evidence>
<evidence type="ECO:0000256" key="5">
    <source>
        <dbReference type="ARBA" id="ARBA00022475"/>
    </source>
</evidence>
<name>A0A0X8GZF0_9FIRM</name>
<evidence type="ECO:0000256" key="12">
    <source>
        <dbReference type="ARBA" id="ARBA00023251"/>
    </source>
</evidence>
<evidence type="ECO:0000256" key="10">
    <source>
        <dbReference type="ARBA" id="ARBA00022989"/>
    </source>
</evidence>
<evidence type="ECO:0000256" key="13">
    <source>
        <dbReference type="ARBA" id="ARBA00023316"/>
    </source>
</evidence>
<evidence type="ECO:0000256" key="2">
    <source>
        <dbReference type="ARBA" id="ARBA00010621"/>
    </source>
</evidence>
<keyword evidence="6 17" id="KW-0812">Transmembrane</keyword>
<dbReference type="STRING" id="1514105.AOC36_04390"/>
<keyword evidence="13 17" id="KW-0961">Cell wall biogenesis/degradation</keyword>
<comment type="subcellular location">
    <subcellularLocation>
        <location evidence="1 17">Cell membrane</location>
        <topology evidence="1 17">Multi-pass membrane protein</topology>
    </subcellularLocation>
</comment>
<dbReference type="GO" id="GO:0008360">
    <property type="term" value="P:regulation of cell shape"/>
    <property type="evidence" value="ECO:0007669"/>
    <property type="project" value="UniProtKB-KW"/>
</dbReference>
<dbReference type="AlphaFoldDB" id="A0A0X8GZF0"/>
<evidence type="ECO:0000256" key="8">
    <source>
        <dbReference type="ARBA" id="ARBA00022960"/>
    </source>
</evidence>
<dbReference type="HAMAP" id="MF_01006">
    <property type="entry name" value="Undec_diphosphatase"/>
    <property type="match status" value="1"/>
</dbReference>
<evidence type="ECO:0000256" key="17">
    <source>
        <dbReference type="HAMAP-Rule" id="MF_01006"/>
    </source>
</evidence>
<reference evidence="18 19" key="1">
    <citation type="submission" date="2015-10" db="EMBL/GenBank/DDBJ databases">
        <title>Erysipelothrix larvae sp. LV19 isolated from the larval gut of the rhinoceros beetle, Trypoxylus dichotomus.</title>
        <authorList>
            <person name="Lim S."/>
            <person name="Kim B.-C."/>
        </authorList>
    </citation>
    <scope>NUCLEOTIDE SEQUENCE [LARGE SCALE GENOMIC DNA]</scope>
    <source>
        <strain evidence="18 19">LV19</strain>
    </source>
</reference>
<dbReference type="OrthoDB" id="9808289at2"/>
<evidence type="ECO:0000256" key="1">
    <source>
        <dbReference type="ARBA" id="ARBA00004651"/>
    </source>
</evidence>
<feature type="transmembrane region" description="Helical" evidence="17">
    <location>
        <begin position="261"/>
        <end position="279"/>
    </location>
</feature>
<comment type="function">
    <text evidence="17">Catalyzes the dephosphorylation of undecaprenyl diphosphate (UPP). Confers resistance to bacitracin.</text>
</comment>
<keyword evidence="8 17" id="KW-0133">Cell shape</keyword>
<dbReference type="GO" id="GO:0005886">
    <property type="term" value="C:plasma membrane"/>
    <property type="evidence" value="ECO:0007669"/>
    <property type="project" value="UniProtKB-SubCell"/>
</dbReference>
<feature type="transmembrane region" description="Helical" evidence="17">
    <location>
        <begin position="97"/>
        <end position="118"/>
    </location>
</feature>
<feature type="transmembrane region" description="Helical" evidence="17">
    <location>
        <begin position="45"/>
        <end position="62"/>
    </location>
</feature>
<dbReference type="Pfam" id="PF02673">
    <property type="entry name" value="BacA"/>
    <property type="match status" value="1"/>
</dbReference>
<evidence type="ECO:0000256" key="7">
    <source>
        <dbReference type="ARBA" id="ARBA00022801"/>
    </source>
</evidence>
<protein>
    <recommendedName>
        <fullName evidence="4 17">Undecaprenyl-diphosphatase</fullName>
        <ecNumber evidence="3 17">3.6.1.27</ecNumber>
    </recommendedName>
    <alternativeName>
        <fullName evidence="15 17">Bacitracin resistance protein</fullName>
    </alternativeName>
    <alternativeName>
        <fullName evidence="14 17">Undecaprenyl pyrophosphate phosphatase</fullName>
    </alternativeName>
</protein>
<feature type="transmembrane region" description="Helical" evidence="17">
    <location>
        <begin position="130"/>
        <end position="149"/>
    </location>
</feature>
<evidence type="ECO:0000256" key="3">
    <source>
        <dbReference type="ARBA" id="ARBA00012374"/>
    </source>
</evidence>
<keyword evidence="12 17" id="KW-0046">Antibiotic resistance</keyword>
<keyword evidence="9 17" id="KW-0573">Peptidoglycan synthesis</keyword>
<comment type="miscellaneous">
    <text evidence="17">Bacitracin is thought to be involved in the inhibition of peptidoglycan synthesis by sequestering undecaprenyl diphosphate, thereby reducing the pool of lipid carrier available.</text>
</comment>
<accession>A0A0X8GZF0</accession>
<comment type="catalytic activity">
    <reaction evidence="16 17">
        <text>di-trans,octa-cis-undecaprenyl diphosphate + H2O = di-trans,octa-cis-undecaprenyl phosphate + phosphate + H(+)</text>
        <dbReference type="Rhea" id="RHEA:28094"/>
        <dbReference type="ChEBI" id="CHEBI:15377"/>
        <dbReference type="ChEBI" id="CHEBI:15378"/>
        <dbReference type="ChEBI" id="CHEBI:43474"/>
        <dbReference type="ChEBI" id="CHEBI:58405"/>
        <dbReference type="ChEBI" id="CHEBI:60392"/>
        <dbReference type="EC" id="3.6.1.27"/>
    </reaction>
</comment>
<comment type="similarity">
    <text evidence="2 17">Belongs to the UppP family.</text>
</comment>
<feature type="transmembrane region" description="Helical" evidence="17">
    <location>
        <begin position="230"/>
        <end position="249"/>
    </location>
</feature>
<dbReference type="InterPro" id="IPR003824">
    <property type="entry name" value="UppP"/>
</dbReference>
<keyword evidence="19" id="KW-1185">Reference proteome</keyword>
<evidence type="ECO:0000313" key="19">
    <source>
        <dbReference type="Proteomes" id="UP000063781"/>
    </source>
</evidence>
<evidence type="ECO:0000256" key="15">
    <source>
        <dbReference type="ARBA" id="ARBA00032932"/>
    </source>
</evidence>
<evidence type="ECO:0000313" key="18">
    <source>
        <dbReference type="EMBL" id="AMC93236.1"/>
    </source>
</evidence>
<dbReference type="GO" id="GO:0050380">
    <property type="term" value="F:undecaprenyl-diphosphatase activity"/>
    <property type="evidence" value="ECO:0007669"/>
    <property type="project" value="UniProtKB-UniRule"/>
</dbReference>
<dbReference type="GO" id="GO:0009252">
    <property type="term" value="P:peptidoglycan biosynthetic process"/>
    <property type="evidence" value="ECO:0007669"/>
    <property type="project" value="UniProtKB-KW"/>
</dbReference>
<evidence type="ECO:0000256" key="14">
    <source>
        <dbReference type="ARBA" id="ARBA00032707"/>
    </source>
</evidence>
<dbReference type="PANTHER" id="PTHR30622">
    <property type="entry name" value="UNDECAPRENYL-DIPHOSPHATASE"/>
    <property type="match status" value="1"/>
</dbReference>
<keyword evidence="7 17" id="KW-0378">Hydrolase</keyword>
<dbReference type="RefSeq" id="WP_067631805.1">
    <property type="nucleotide sequence ID" value="NZ_CP013213.1"/>
</dbReference>
<keyword evidence="5 17" id="KW-1003">Cell membrane</keyword>